<dbReference type="InterPro" id="IPR028082">
    <property type="entry name" value="Peripla_BP_I"/>
</dbReference>
<evidence type="ECO:0000256" key="1">
    <source>
        <dbReference type="ARBA" id="ARBA00010062"/>
    </source>
</evidence>
<dbReference type="PANTHER" id="PTHR47235">
    <property type="entry name" value="BLR6548 PROTEIN"/>
    <property type="match status" value="1"/>
</dbReference>
<protein>
    <submittedName>
        <fullName evidence="5">ABC transporter substrate-binding protein</fullName>
    </submittedName>
</protein>
<evidence type="ECO:0000313" key="6">
    <source>
        <dbReference type="Proteomes" id="UP000541185"/>
    </source>
</evidence>
<evidence type="ECO:0000256" key="2">
    <source>
        <dbReference type="ARBA" id="ARBA00022729"/>
    </source>
</evidence>
<dbReference type="Gene3D" id="3.40.50.2300">
    <property type="match status" value="2"/>
</dbReference>
<dbReference type="AlphaFoldDB" id="A0A848HC85"/>
<reference evidence="5 6" key="1">
    <citation type="submission" date="2020-04" db="EMBL/GenBank/DDBJ databases">
        <title>Ramlibacter sp. G-1-2-2 isolated from soil.</title>
        <authorList>
            <person name="Dahal R.H."/>
        </authorList>
    </citation>
    <scope>NUCLEOTIDE SEQUENCE [LARGE SCALE GENOMIC DNA]</scope>
    <source>
        <strain evidence="5 6">G-1-2-2</strain>
    </source>
</reference>
<accession>A0A848HC85</accession>
<feature type="domain" description="Leucine-binding protein" evidence="4">
    <location>
        <begin position="21"/>
        <end position="364"/>
    </location>
</feature>
<feature type="chain" id="PRO_5032513290" evidence="3">
    <location>
        <begin position="21"/>
        <end position="371"/>
    </location>
</feature>
<dbReference type="InterPro" id="IPR028081">
    <property type="entry name" value="Leu-bd"/>
</dbReference>
<dbReference type="EMBL" id="JABBFX010000003">
    <property type="protein sequence ID" value="NML47099.1"/>
    <property type="molecule type" value="Genomic_DNA"/>
</dbReference>
<comment type="similarity">
    <text evidence="1">Belongs to the leucine-binding protein family.</text>
</comment>
<evidence type="ECO:0000256" key="3">
    <source>
        <dbReference type="SAM" id="SignalP"/>
    </source>
</evidence>
<keyword evidence="6" id="KW-1185">Reference proteome</keyword>
<dbReference type="Proteomes" id="UP000541185">
    <property type="component" value="Unassembled WGS sequence"/>
</dbReference>
<dbReference type="PANTHER" id="PTHR47235:SF1">
    <property type="entry name" value="BLR6548 PROTEIN"/>
    <property type="match status" value="1"/>
</dbReference>
<comment type="caution">
    <text evidence="5">The sequence shown here is derived from an EMBL/GenBank/DDBJ whole genome shotgun (WGS) entry which is preliminary data.</text>
</comment>
<keyword evidence="2 3" id="KW-0732">Signal</keyword>
<gene>
    <name evidence="5" type="ORF">HHL11_25360</name>
</gene>
<dbReference type="CDD" id="cd06326">
    <property type="entry name" value="PBP1_ABC_ligand_binding-like"/>
    <property type="match status" value="1"/>
</dbReference>
<sequence>MLVRSFTLGVALLASALAHAEIVIGQVSPTKGPLAVTAVGNYEGALAYFETVNAQGGINGQKIRFVHEDDQYKPEETVRLVEVIAERDKPLAFVNLFGSANVLALQSSKVLERFKIPAIGATPGAEGMRTPGSPWIFHVHAGDRAQIRHILQHLTTMGITRIATAYQDNPMGKSGLAHFDEAVGELKVDVAGRVAVPPVGEQLAATAKKLQATGAQAYVMILVRNSGAALVRDVRAGGDRTPMYAMSYVPAEAILEKAPLESAVGVGLAQVMPSAFAEKSSLTRDFHAAMRKYVPKSEPSNPHLTGYVAARVAVEAIRKAGPAPTPEKVAAAMRQLKIDLGGLPEDFTNGGNVGTQWVDIGVVDRRGQLLQ</sequence>
<feature type="signal peptide" evidence="3">
    <location>
        <begin position="1"/>
        <end position="20"/>
    </location>
</feature>
<dbReference type="RefSeq" id="WP_169421398.1">
    <property type="nucleotide sequence ID" value="NZ_JABBFX010000003.1"/>
</dbReference>
<dbReference type="SUPFAM" id="SSF53822">
    <property type="entry name" value="Periplasmic binding protein-like I"/>
    <property type="match status" value="1"/>
</dbReference>
<dbReference type="Pfam" id="PF13458">
    <property type="entry name" value="Peripla_BP_6"/>
    <property type="match status" value="1"/>
</dbReference>
<evidence type="ECO:0000313" key="5">
    <source>
        <dbReference type="EMBL" id="NML47099.1"/>
    </source>
</evidence>
<proteinExistence type="inferred from homology"/>
<evidence type="ECO:0000259" key="4">
    <source>
        <dbReference type="Pfam" id="PF13458"/>
    </source>
</evidence>
<organism evidence="5 6">
    <name type="scientific">Ramlibacter agri</name>
    <dbReference type="NCBI Taxonomy" id="2728837"/>
    <lineage>
        <taxon>Bacteria</taxon>
        <taxon>Pseudomonadati</taxon>
        <taxon>Pseudomonadota</taxon>
        <taxon>Betaproteobacteria</taxon>
        <taxon>Burkholderiales</taxon>
        <taxon>Comamonadaceae</taxon>
        <taxon>Ramlibacter</taxon>
    </lineage>
</organism>
<name>A0A848HC85_9BURK</name>